<feature type="transmembrane region" description="Helical" evidence="14">
    <location>
        <begin position="189"/>
        <end position="208"/>
    </location>
</feature>
<dbReference type="GO" id="GO:0050071">
    <property type="term" value="F:phosphatidylglycerol lysyltransferase activity"/>
    <property type="evidence" value="ECO:0007669"/>
    <property type="project" value="UniProtKB-EC"/>
</dbReference>
<evidence type="ECO:0000259" key="15">
    <source>
        <dbReference type="Pfam" id="PF09924"/>
    </source>
</evidence>
<dbReference type="InterPro" id="IPR022791">
    <property type="entry name" value="L-PG_synthase/AglD"/>
</dbReference>
<reference evidence="16 17" key="1">
    <citation type="submission" date="2022-10" db="EMBL/GenBank/DDBJ databases">
        <title>Comparative genomic analysis of Cohnella hashimotonis sp. nov., isolated from the International Space Station.</title>
        <authorList>
            <person name="Simpson A."/>
            <person name="Venkateswaran K."/>
        </authorList>
    </citation>
    <scope>NUCLEOTIDE SEQUENCE [LARGE SCALE GENOMIC DNA]</scope>
    <source>
        <strain evidence="16 17">DSM 18997</strain>
    </source>
</reference>
<dbReference type="SUPFAM" id="SSF55729">
    <property type="entry name" value="Acyl-CoA N-acyltransferases (Nat)"/>
    <property type="match status" value="1"/>
</dbReference>
<dbReference type="RefSeq" id="WP_277564342.1">
    <property type="nucleotide sequence ID" value="NZ_JAPDHZ010000002.1"/>
</dbReference>
<dbReference type="EC" id="2.3.2.3" evidence="3 14"/>
<evidence type="ECO:0000256" key="8">
    <source>
        <dbReference type="ARBA" id="ARBA00022989"/>
    </source>
</evidence>
<feature type="transmembrane region" description="Helical" evidence="14">
    <location>
        <begin position="240"/>
        <end position="257"/>
    </location>
</feature>
<keyword evidence="8 14" id="KW-1133">Transmembrane helix</keyword>
<evidence type="ECO:0000256" key="5">
    <source>
        <dbReference type="ARBA" id="ARBA00022475"/>
    </source>
</evidence>
<dbReference type="GO" id="GO:0005886">
    <property type="term" value="C:plasma membrane"/>
    <property type="evidence" value="ECO:0007669"/>
    <property type="project" value="UniProtKB-SubCell"/>
</dbReference>
<dbReference type="GO" id="GO:0006629">
    <property type="term" value="P:lipid metabolic process"/>
    <property type="evidence" value="ECO:0007669"/>
    <property type="project" value="UniProtKB-KW"/>
</dbReference>
<dbReference type="GO" id="GO:0046677">
    <property type="term" value="P:response to antibiotic"/>
    <property type="evidence" value="ECO:0007669"/>
    <property type="project" value="UniProtKB-KW"/>
</dbReference>
<evidence type="ECO:0000256" key="2">
    <source>
        <dbReference type="ARBA" id="ARBA00008627"/>
    </source>
</evidence>
<dbReference type="Pfam" id="PF03706">
    <property type="entry name" value="LPG_synthase_TM"/>
    <property type="match status" value="1"/>
</dbReference>
<dbReference type="InterPro" id="IPR051211">
    <property type="entry name" value="PG_lysyltransferase"/>
</dbReference>
<dbReference type="PANTHER" id="PTHR34697:SF2">
    <property type="entry name" value="PHOSPHATIDYLGLYCEROL LYSYLTRANSFERASE"/>
    <property type="match status" value="1"/>
</dbReference>
<proteinExistence type="inferred from homology"/>
<comment type="subcellular location">
    <subcellularLocation>
        <location evidence="1 14">Cell membrane</location>
        <topology evidence="1 14">Multi-pass membrane protein</topology>
    </subcellularLocation>
</comment>
<comment type="caution">
    <text evidence="16">The sequence shown here is derived from an EMBL/GenBank/DDBJ whole genome shotgun (WGS) entry which is preliminary data.</text>
</comment>
<feature type="transmembrane region" description="Helical" evidence="14">
    <location>
        <begin position="269"/>
        <end position="291"/>
    </location>
</feature>
<dbReference type="GO" id="GO:0055091">
    <property type="term" value="P:phospholipid homeostasis"/>
    <property type="evidence" value="ECO:0007669"/>
    <property type="project" value="TreeGrafter"/>
</dbReference>
<keyword evidence="9 14" id="KW-0443">Lipid metabolism</keyword>
<comment type="catalytic activity">
    <reaction evidence="13 14">
        <text>L-lysyl-tRNA(Lys) + a 1,2-diacyl-sn-glycero-3-phospho-(1'-sn-glycerol) = a 1,2-diacyl-sn-glycero-3-phospho-1'-(3'-O-L-lysyl)-sn-glycerol + tRNA(Lys)</text>
        <dbReference type="Rhea" id="RHEA:10668"/>
        <dbReference type="Rhea" id="RHEA-COMP:9696"/>
        <dbReference type="Rhea" id="RHEA-COMP:9697"/>
        <dbReference type="ChEBI" id="CHEBI:64716"/>
        <dbReference type="ChEBI" id="CHEBI:75792"/>
        <dbReference type="ChEBI" id="CHEBI:78442"/>
        <dbReference type="ChEBI" id="CHEBI:78529"/>
        <dbReference type="EC" id="2.3.2.3"/>
    </reaction>
</comment>
<evidence type="ECO:0000256" key="10">
    <source>
        <dbReference type="ARBA" id="ARBA00023136"/>
    </source>
</evidence>
<keyword evidence="10 14" id="KW-0472">Membrane</keyword>
<dbReference type="Pfam" id="PF09924">
    <property type="entry name" value="LPG_synthase_C"/>
    <property type="match status" value="1"/>
</dbReference>
<evidence type="ECO:0000256" key="7">
    <source>
        <dbReference type="ARBA" id="ARBA00022692"/>
    </source>
</evidence>
<evidence type="ECO:0000256" key="3">
    <source>
        <dbReference type="ARBA" id="ARBA00012014"/>
    </source>
</evidence>
<evidence type="ECO:0000256" key="11">
    <source>
        <dbReference type="ARBA" id="ARBA00023251"/>
    </source>
</evidence>
<evidence type="ECO:0000256" key="9">
    <source>
        <dbReference type="ARBA" id="ARBA00023098"/>
    </source>
</evidence>
<evidence type="ECO:0000256" key="4">
    <source>
        <dbReference type="ARBA" id="ARBA00021546"/>
    </source>
</evidence>
<keyword evidence="17" id="KW-1185">Reference proteome</keyword>
<keyword evidence="5" id="KW-1003">Cell membrane</keyword>
<gene>
    <name evidence="14 16" type="primary">mprF</name>
    <name evidence="16" type="ORF">OMP38_06410</name>
</gene>
<feature type="transmembrane region" description="Helical" evidence="14">
    <location>
        <begin position="90"/>
        <end position="109"/>
    </location>
</feature>
<feature type="domain" description="Phosphatidylglycerol lysyltransferase C-terminal" evidence="15">
    <location>
        <begin position="360"/>
        <end position="621"/>
    </location>
</feature>
<evidence type="ECO:0000256" key="13">
    <source>
        <dbReference type="ARBA" id="ARBA00047540"/>
    </source>
</evidence>
<comment type="similarity">
    <text evidence="2 14">Belongs to the LPG synthase family.</text>
</comment>
<evidence type="ECO:0000256" key="14">
    <source>
        <dbReference type="RuleBase" id="RU363042"/>
    </source>
</evidence>
<dbReference type="AlphaFoldDB" id="A0A9X4QLP4"/>
<sequence>MNPSTIAASVIVSVAEWALAGAAFWLIASTLLPDLPILTTLGIYTVAAAAGLVSLAPGGIGGFDLIALFGLQALGYAPENTAAALVLYRILYYLIPWLIGLVMGVFEFAQNRQKPAETDSRQVEDSLNGWQRLWEFPGQHAWISEFGVWALGKLVFLSGALLLLSAATPGLLGRLEFAEELLSAPLMRLSHQLSLTIGLMLIVLSWGISRRIKRAYSWTLGLLCAGALFTFTKAFDFEEAIFLLFVALLLYLSRDRFYRIGAPIPRDRLAVWAATTLLIAYVYDIVAAGTVPEFVHRLPDNRYLHLILNPTQHTIAVVTGLGVTWLLLSLALLLRPNKITTSRASAEELERVRDFLNGAHGNLLTHMLFAGDKRFFWACDGRVLIPYSIIRNKFAVLGDPLGDPALISSGIQECQRHADLYDLEVVFYQVSPAYLPIYHENGYRFFKLGEEALVNLSTFSLTGKANTNLRNVINRFERDGYRFEVLQPPHDPQTLERLRRISDAWLKGRREKGFSLGWFEPAYLQKAPIAALLAPDGREIAFATLAPSYDGGRTTSIDIMRHLADTPNGTMDYLFLRLIEWSRDQGYSVFNLGMAPLASVGEARAAMREEKLANRLYEYGGALVRL</sequence>
<dbReference type="PANTHER" id="PTHR34697">
    <property type="entry name" value="PHOSPHATIDYLGLYCEROL LYSYLTRANSFERASE"/>
    <property type="match status" value="1"/>
</dbReference>
<name>A0A9X4QLP4_9BACL</name>
<keyword evidence="11 14" id="KW-0046">Antibiotic resistance</keyword>
<evidence type="ECO:0000256" key="12">
    <source>
        <dbReference type="ARBA" id="ARBA00031899"/>
    </source>
</evidence>
<feature type="transmembrane region" description="Helical" evidence="14">
    <location>
        <begin position="41"/>
        <end position="70"/>
    </location>
</feature>
<organism evidence="16 17">
    <name type="scientific">Cohnella ginsengisoli</name>
    <dbReference type="NCBI Taxonomy" id="425004"/>
    <lineage>
        <taxon>Bacteria</taxon>
        <taxon>Bacillati</taxon>
        <taxon>Bacillota</taxon>
        <taxon>Bacilli</taxon>
        <taxon>Bacillales</taxon>
        <taxon>Paenibacillaceae</taxon>
        <taxon>Cohnella</taxon>
    </lineage>
</organism>
<evidence type="ECO:0000313" key="16">
    <source>
        <dbReference type="EMBL" id="MDG0790521.1"/>
    </source>
</evidence>
<dbReference type="InterPro" id="IPR016181">
    <property type="entry name" value="Acyl_CoA_acyltransferase"/>
</dbReference>
<accession>A0A9X4QLP4</accession>
<keyword evidence="6 14" id="KW-0808">Transferase</keyword>
<comment type="function">
    <text evidence="14">Catalyzes the transfer of a lysyl group from L-lysyl-tRNA(Lys) to membrane-bound phosphatidylglycerol (PG), which produces lysylphosphatidylglycerol (LPG), a major component of the bacterial membrane with a positive net charge. LPG synthesis contributes to bacterial virulence as it is involved in the resistance mechanism against cationic antimicrobial peptides (CAMP) produces by the host's immune system (defensins, cathelicidins) and by the competing microorganisms.</text>
</comment>
<feature type="transmembrane region" description="Helical" evidence="14">
    <location>
        <begin position="6"/>
        <end position="29"/>
    </location>
</feature>
<protein>
    <recommendedName>
        <fullName evidence="4 14">Phosphatidylglycerol lysyltransferase</fullName>
        <ecNumber evidence="3 14">2.3.2.3</ecNumber>
    </recommendedName>
    <alternativeName>
        <fullName evidence="12 14">Lysylphosphatidylglycerol synthase</fullName>
    </alternativeName>
</protein>
<dbReference type="Proteomes" id="UP001153387">
    <property type="component" value="Unassembled WGS sequence"/>
</dbReference>
<dbReference type="InterPro" id="IPR024320">
    <property type="entry name" value="LPG_synthase_C"/>
</dbReference>
<evidence type="ECO:0000256" key="6">
    <source>
        <dbReference type="ARBA" id="ARBA00022679"/>
    </source>
</evidence>
<keyword evidence="7 14" id="KW-0812">Transmembrane</keyword>
<dbReference type="EMBL" id="JAPDHZ010000002">
    <property type="protein sequence ID" value="MDG0790521.1"/>
    <property type="molecule type" value="Genomic_DNA"/>
</dbReference>
<dbReference type="NCBIfam" id="NF033480">
    <property type="entry name" value="bifunc_MprF"/>
    <property type="match status" value="1"/>
</dbReference>
<evidence type="ECO:0000313" key="17">
    <source>
        <dbReference type="Proteomes" id="UP001153387"/>
    </source>
</evidence>
<evidence type="ECO:0000256" key="1">
    <source>
        <dbReference type="ARBA" id="ARBA00004651"/>
    </source>
</evidence>
<feature type="transmembrane region" description="Helical" evidence="14">
    <location>
        <begin position="311"/>
        <end position="334"/>
    </location>
</feature>
<feature type="transmembrane region" description="Helical" evidence="14">
    <location>
        <begin position="215"/>
        <end position="234"/>
    </location>
</feature>
<feature type="transmembrane region" description="Helical" evidence="14">
    <location>
        <begin position="146"/>
        <end position="169"/>
    </location>
</feature>